<keyword evidence="3" id="KW-1185">Reference proteome</keyword>
<feature type="compositionally biased region" description="Basic and acidic residues" evidence="1">
    <location>
        <begin position="369"/>
        <end position="380"/>
    </location>
</feature>
<feature type="compositionally biased region" description="Polar residues" evidence="1">
    <location>
        <begin position="1"/>
        <end position="11"/>
    </location>
</feature>
<dbReference type="InterPro" id="IPR011990">
    <property type="entry name" value="TPR-like_helical_dom_sf"/>
</dbReference>
<dbReference type="EMBL" id="BAAAZO010000004">
    <property type="protein sequence ID" value="GAA3610859.1"/>
    <property type="molecule type" value="Genomic_DNA"/>
</dbReference>
<dbReference type="SUPFAM" id="SSF48452">
    <property type="entry name" value="TPR-like"/>
    <property type="match status" value="2"/>
</dbReference>
<accession>A0ABP6ZJ01</accession>
<evidence type="ECO:0000313" key="3">
    <source>
        <dbReference type="Proteomes" id="UP001501074"/>
    </source>
</evidence>
<reference evidence="3" key="1">
    <citation type="journal article" date="2019" name="Int. J. Syst. Evol. Microbiol.">
        <title>The Global Catalogue of Microorganisms (GCM) 10K type strain sequencing project: providing services to taxonomists for standard genome sequencing and annotation.</title>
        <authorList>
            <consortium name="The Broad Institute Genomics Platform"/>
            <consortium name="The Broad Institute Genome Sequencing Center for Infectious Disease"/>
            <person name="Wu L."/>
            <person name="Ma J."/>
        </authorList>
    </citation>
    <scope>NUCLEOTIDE SEQUENCE [LARGE SCALE GENOMIC DNA]</scope>
    <source>
        <strain evidence="3">JCM 16902</strain>
    </source>
</reference>
<name>A0ABP6ZJ01_9ACTN</name>
<dbReference type="Gene3D" id="1.25.40.10">
    <property type="entry name" value="Tetratricopeptide repeat domain"/>
    <property type="match status" value="1"/>
</dbReference>
<dbReference type="RefSeq" id="WP_231482263.1">
    <property type="nucleotide sequence ID" value="NZ_BAAAZO010000004.1"/>
</dbReference>
<dbReference type="Proteomes" id="UP001501074">
    <property type="component" value="Unassembled WGS sequence"/>
</dbReference>
<feature type="region of interest" description="Disordered" evidence="1">
    <location>
        <begin position="1"/>
        <end position="20"/>
    </location>
</feature>
<evidence type="ECO:0008006" key="4">
    <source>
        <dbReference type="Google" id="ProtNLM"/>
    </source>
</evidence>
<gene>
    <name evidence="2" type="ORF">GCM10022223_28690</name>
</gene>
<sequence length="380" mass="40573">MNTTQSQSRTDGQPAGKSARSIDTDVLLDRVECLLVLEEFGLAGQLLDLIATRRMLLKATFTDEQNERLTAARARRESPPELDEALTPVVSVPDDMEPLKVVQVVDDALAAEGLNRGQVAALLRARAWILAGAGRLEDMLNTAEDALRIGLDLGAHGFCVQLSRTAAQATLELHRYQEAADLYRLALTEAAAGEPIVIVEPPRQPHGDLLGLIDSLNRVGRARGRAGDVEGAEEILKEALQLSSTPPASEHVAVSAARAEVLHGLAVLISGAWPERLDEAVEAAQNSADTYSNIGGKVDAGRSLTLGARLLTSADRPAEAVPLLERATAVLSAEPEHLVGCLDILAATYAQLGRTEDAKAAEELSEQMRGFKEAEKPKSE</sequence>
<feature type="region of interest" description="Disordered" evidence="1">
    <location>
        <begin position="360"/>
        <end position="380"/>
    </location>
</feature>
<evidence type="ECO:0000256" key="1">
    <source>
        <dbReference type="SAM" id="MobiDB-lite"/>
    </source>
</evidence>
<comment type="caution">
    <text evidence="2">The sequence shown here is derived from an EMBL/GenBank/DDBJ whole genome shotgun (WGS) entry which is preliminary data.</text>
</comment>
<evidence type="ECO:0000313" key="2">
    <source>
        <dbReference type="EMBL" id="GAA3610859.1"/>
    </source>
</evidence>
<protein>
    <recommendedName>
        <fullName evidence="4">Tetratricopeptide repeat protein</fullName>
    </recommendedName>
</protein>
<organism evidence="2 3">
    <name type="scientific">Kineosporia mesophila</name>
    <dbReference type="NCBI Taxonomy" id="566012"/>
    <lineage>
        <taxon>Bacteria</taxon>
        <taxon>Bacillati</taxon>
        <taxon>Actinomycetota</taxon>
        <taxon>Actinomycetes</taxon>
        <taxon>Kineosporiales</taxon>
        <taxon>Kineosporiaceae</taxon>
        <taxon>Kineosporia</taxon>
    </lineage>
</organism>
<proteinExistence type="predicted"/>